<evidence type="ECO:0000313" key="2">
    <source>
        <dbReference type="Proteomes" id="UP000192582"/>
    </source>
</evidence>
<dbReference type="EMBL" id="FWWU01000008">
    <property type="protein sequence ID" value="SMB85706.1"/>
    <property type="molecule type" value="Genomic_DNA"/>
</dbReference>
<proteinExistence type="predicted"/>
<dbReference type="STRING" id="695939.SAMN00790413_03512"/>
<gene>
    <name evidence="1" type="ORF">SAMN00790413_03512</name>
</gene>
<dbReference type="Proteomes" id="UP000192582">
    <property type="component" value="Unassembled WGS sequence"/>
</dbReference>
<evidence type="ECO:0000313" key="1">
    <source>
        <dbReference type="EMBL" id="SMB85706.1"/>
    </source>
</evidence>
<dbReference type="AlphaFoldDB" id="A0A1W1UXC1"/>
<organism evidence="1 2">
    <name type="scientific">Deinococcus hopiensis KR-140</name>
    <dbReference type="NCBI Taxonomy" id="695939"/>
    <lineage>
        <taxon>Bacteria</taxon>
        <taxon>Thermotogati</taxon>
        <taxon>Deinococcota</taxon>
        <taxon>Deinococci</taxon>
        <taxon>Deinococcales</taxon>
        <taxon>Deinococcaceae</taxon>
        <taxon>Deinococcus</taxon>
    </lineage>
</organism>
<keyword evidence="2" id="KW-1185">Reference proteome</keyword>
<reference evidence="1 2" key="1">
    <citation type="submission" date="2017-04" db="EMBL/GenBank/DDBJ databases">
        <authorList>
            <person name="Afonso C.L."/>
            <person name="Miller P.J."/>
            <person name="Scott M.A."/>
            <person name="Spackman E."/>
            <person name="Goraichik I."/>
            <person name="Dimitrov K.M."/>
            <person name="Suarez D.L."/>
            <person name="Swayne D.E."/>
        </authorList>
    </citation>
    <scope>NUCLEOTIDE SEQUENCE [LARGE SCALE GENOMIC DNA]</scope>
    <source>
        <strain evidence="1 2">KR-140</strain>
    </source>
</reference>
<sequence>MTYDQPLPTKNPVMFEPPKRRPYQVPQVMSLGPWTAVTLLYTVPIVPSFSGSKTNY</sequence>
<accession>A0A1W1UXC1</accession>
<name>A0A1W1UXC1_9DEIO</name>
<protein>
    <submittedName>
        <fullName evidence="1">Uncharacterized protein</fullName>
    </submittedName>
</protein>